<dbReference type="InterPro" id="IPR042067">
    <property type="entry name" value="Sip3_PH"/>
</dbReference>
<dbReference type="SUPFAM" id="SSF103657">
    <property type="entry name" value="BAR/IMD domain-like"/>
    <property type="match status" value="1"/>
</dbReference>
<keyword evidence="3 6" id="KW-1133">Transmembrane helix</keyword>
<sequence length="1282" mass="149281">MNSPKEAPDSVQLKLISVSLKEAALDAPSFRASVNFFETKVLFLRNYLKKTVQFNNSKFLPSFTKFKISTESLINIFLPPLSLMDNGFISNSSNILSMLSDFQNDQFEMIENTLNLVNLDSSERIEKIDSFNKEYLVDYNLKRDNFLKLQTNYDRLSKNYQSIKLNDPEMMDNSKMLEEANNLFEARKNYLIASLDLVESISLYKLNVDRLIVNTIDHLLQNFKFNLKTNQDSFSNNNFNVPVSSFNGEFSMLPKIEAYFQDYRDWIDKAKAGSESLKKDITNVKQNLLDYTIKHIKPSGNLATYDIQSINLKTLSMNENEKLKFSKLNHSPEKAGWLFIKTFNGVETRWVRRWCFVQRSVFGIFSLSQSLDYVEETDKFGVMLTNVRYAPEEERKFCFEIKIFGNGSTLRPSNNHNLKTVSKDLSFILQAENVKELRSWMIIFEQAKSFTEQLNKHSLEYESAYKRTSPHFMEFACCSENSTDKALTSFDKHSILLRDLYHYDMSDYASLKFDEDSDKCILYQLTETPITTRFSQLAVIGLAFYNDSTIPNALFANVWGVTNWKPLTSPKTTKEVRFHEPLKQIPQNNTTNSRIINYPSYYPPDLRISDLYFRSIFLPSYQKEIDHPDELLLYKFAAFWCPNDVQRFQATCYLTRNTFYFYLNAMGFVGLETLAFEDLETVKMHKTSKNVIQLRTIQGNTFKIYCYFADIKSIVNKIQILIDNKKKDSEKLNDCSLLKKFKQIDKYTANKKSKNFITQCIRIKNILNGDILENEEDLPKETIELNKSLALLKKKKIEKDLIDIQAHRNKIQNEYNVTYQGEYEITSLGLLHILFGDKSQIFPHCFFFAKPISKYNLAWSWEEERTPKGLLQLVRKVQFEPKYKEQLLKDPRMLKIDNAKVSFTRQRIIKVIENRYYEIDQDPALIKISNNNALLIHFKFIISEPNHTANSKVANGSPLNNRSLLSIYYKLDFINPKTKKISNNWSFTNSLIENWVLEAAKKENTSVKNAIWYYLDRIGKNGTVPKAIRMCGLLGIAEKQQIYGVEYDADSIKELSINIENKDYDAILSFFTIPKYILLKIVLKTLEYLKIVIYVTIGVIYVTLVQIWRFDKTLALCLFCSVSYNMIIAGKSINAYWKVKNAETFFHDYVANSHGPDFSTISRALRLSDLNLLVKEVSTEHSGSAYEKFQEKNAAFAYIYQESKYELDLKRNDLLMELKMLQNREGELVAGGFRKFLMEELNNCNTVKYEMNDVWNNGTGLQNYCKSCENSLIELDESFLNN</sequence>
<dbReference type="CDD" id="cd13280">
    <property type="entry name" value="PH_SIP3"/>
    <property type="match status" value="1"/>
</dbReference>
<evidence type="ECO:0000259" key="8">
    <source>
        <dbReference type="PROSITE" id="PS51778"/>
    </source>
</evidence>
<dbReference type="OrthoDB" id="10070851at2759"/>
<evidence type="ECO:0000256" key="4">
    <source>
        <dbReference type="ARBA" id="ARBA00023136"/>
    </source>
</evidence>
<gene>
    <name evidence="9" type="primary">TBLA0I02320</name>
    <name evidence="9" type="ORF">TBLA_0I02320</name>
</gene>
<dbReference type="STRING" id="1071380.I2H938"/>
<comment type="subcellular location">
    <subcellularLocation>
        <location evidence="5">Endomembrane system</location>
        <topology evidence="5">Single-pass membrane protein</topology>
    </subcellularLocation>
    <subcellularLocation>
        <location evidence="1">Endoplasmic reticulum membrane</location>
    </subcellularLocation>
</comment>
<feature type="domain" description="VASt" evidence="8">
    <location>
        <begin position="814"/>
        <end position="1019"/>
    </location>
</feature>
<keyword evidence="4 6" id="KW-0472">Membrane</keyword>
<reference evidence="9 10" key="1">
    <citation type="journal article" date="2011" name="Proc. Natl. Acad. Sci. U.S.A.">
        <title>Evolutionary erosion of yeast sex chromosomes by mating-type switching accidents.</title>
        <authorList>
            <person name="Gordon J.L."/>
            <person name="Armisen D."/>
            <person name="Proux-Wera E."/>
            <person name="Oheigeartaigh S.S."/>
            <person name="Byrne K.P."/>
            <person name="Wolfe K.H."/>
        </authorList>
    </citation>
    <scope>NUCLEOTIDE SEQUENCE [LARGE SCALE GENOMIC DNA]</scope>
    <source>
        <strain evidence="10">ATCC 34711 / CBS 6284 / DSM 70876 / NBRC 10599 / NRRL Y-10934 / UCD 77-7</strain>
    </source>
</reference>
<dbReference type="RefSeq" id="XP_004182409.1">
    <property type="nucleotide sequence ID" value="XM_004182361.1"/>
</dbReference>
<feature type="transmembrane region" description="Helical" evidence="6">
    <location>
        <begin position="1088"/>
        <end position="1107"/>
    </location>
</feature>
<dbReference type="GO" id="GO:0005789">
    <property type="term" value="C:endoplasmic reticulum membrane"/>
    <property type="evidence" value="ECO:0007669"/>
    <property type="project" value="UniProtKB-SubCell"/>
</dbReference>
<dbReference type="InterPro" id="IPR031968">
    <property type="entry name" value="VASt"/>
</dbReference>
<dbReference type="InterPro" id="IPR001849">
    <property type="entry name" value="PH_domain"/>
</dbReference>
<feature type="transmembrane region" description="Helical" evidence="6">
    <location>
        <begin position="1113"/>
        <end position="1130"/>
    </location>
</feature>
<evidence type="ECO:0000256" key="5">
    <source>
        <dbReference type="ARBA" id="ARBA00037847"/>
    </source>
</evidence>
<evidence type="ECO:0000256" key="3">
    <source>
        <dbReference type="ARBA" id="ARBA00022989"/>
    </source>
</evidence>
<organism evidence="9 10">
    <name type="scientific">Henningerozyma blattae (strain ATCC 34711 / CBS 6284 / DSM 70876 / NBRC 10599 / NRRL Y-10934 / UCD 77-7)</name>
    <name type="common">Yeast</name>
    <name type="synonym">Tetrapisispora blattae</name>
    <dbReference type="NCBI Taxonomy" id="1071380"/>
    <lineage>
        <taxon>Eukaryota</taxon>
        <taxon>Fungi</taxon>
        <taxon>Dikarya</taxon>
        <taxon>Ascomycota</taxon>
        <taxon>Saccharomycotina</taxon>
        <taxon>Saccharomycetes</taxon>
        <taxon>Saccharomycetales</taxon>
        <taxon>Saccharomycetaceae</taxon>
        <taxon>Henningerozyma</taxon>
    </lineage>
</organism>
<evidence type="ECO:0000259" key="7">
    <source>
        <dbReference type="PROSITE" id="PS50003"/>
    </source>
</evidence>
<keyword evidence="2 6" id="KW-0812">Transmembrane</keyword>
<dbReference type="SUPFAM" id="SSF50729">
    <property type="entry name" value="PH domain-like"/>
    <property type="match status" value="1"/>
</dbReference>
<dbReference type="eggNOG" id="ENOG502QU87">
    <property type="taxonomic scope" value="Eukaryota"/>
</dbReference>
<dbReference type="KEGG" id="tbl:TBLA_0I02320"/>
<evidence type="ECO:0008006" key="11">
    <source>
        <dbReference type="Google" id="ProtNLM"/>
    </source>
</evidence>
<keyword evidence="10" id="KW-1185">Reference proteome</keyword>
<dbReference type="InParanoid" id="I2H938"/>
<dbReference type="PROSITE" id="PS50003">
    <property type="entry name" value="PH_DOMAIN"/>
    <property type="match status" value="1"/>
</dbReference>
<dbReference type="Pfam" id="PF00169">
    <property type="entry name" value="PH"/>
    <property type="match status" value="1"/>
</dbReference>
<dbReference type="HOGENOM" id="CLU_001720_0_0_1"/>
<dbReference type="InterPro" id="IPR011993">
    <property type="entry name" value="PH-like_dom_sf"/>
</dbReference>
<dbReference type="InterPro" id="IPR027267">
    <property type="entry name" value="AH/BAR_dom_sf"/>
</dbReference>
<dbReference type="Gene3D" id="1.20.1270.60">
    <property type="entry name" value="Arfaptin homology (AH) domain/BAR domain"/>
    <property type="match status" value="1"/>
</dbReference>
<evidence type="ECO:0000313" key="10">
    <source>
        <dbReference type="Proteomes" id="UP000002866"/>
    </source>
</evidence>
<dbReference type="PANTHER" id="PTHR14248">
    <property type="entry name" value="CYCLIN Y, ISOFORM A"/>
    <property type="match status" value="1"/>
</dbReference>
<name>I2H938_HENB6</name>
<dbReference type="SMART" id="SM00233">
    <property type="entry name" value="PH"/>
    <property type="match status" value="1"/>
</dbReference>
<evidence type="ECO:0000256" key="6">
    <source>
        <dbReference type="SAM" id="Phobius"/>
    </source>
</evidence>
<accession>I2H938</accession>
<protein>
    <recommendedName>
        <fullName evidence="11">PH domain-containing protein</fullName>
    </recommendedName>
</protein>
<evidence type="ECO:0000256" key="2">
    <source>
        <dbReference type="ARBA" id="ARBA00022692"/>
    </source>
</evidence>
<dbReference type="PROSITE" id="PS51778">
    <property type="entry name" value="VAST"/>
    <property type="match status" value="1"/>
</dbReference>
<feature type="domain" description="PH" evidence="7">
    <location>
        <begin position="331"/>
        <end position="449"/>
    </location>
</feature>
<proteinExistence type="predicted"/>
<dbReference type="Gene3D" id="2.30.29.30">
    <property type="entry name" value="Pleckstrin-homology domain (PH domain)/Phosphotyrosine-binding domain (PTB)"/>
    <property type="match status" value="1"/>
</dbReference>
<evidence type="ECO:0000256" key="1">
    <source>
        <dbReference type="ARBA" id="ARBA00004586"/>
    </source>
</evidence>
<dbReference type="EMBL" id="HE806324">
    <property type="protein sequence ID" value="CCH62890.1"/>
    <property type="molecule type" value="Genomic_DNA"/>
</dbReference>
<dbReference type="Proteomes" id="UP000002866">
    <property type="component" value="Chromosome 9"/>
</dbReference>
<dbReference type="GeneID" id="14498067"/>
<evidence type="ECO:0000313" key="9">
    <source>
        <dbReference type="EMBL" id="CCH62890.1"/>
    </source>
</evidence>